<dbReference type="SUPFAM" id="SSF81514">
    <property type="entry name" value="Subunit X (non-heme 7 kDa protein) of cytochrome bc1 complex (Ubiquinol-cytochrome c reductase)"/>
    <property type="match status" value="1"/>
</dbReference>
<keyword evidence="7" id="KW-0249">Electron transport</keyword>
<dbReference type="AlphaFoldDB" id="A0A8C6YE34"/>
<dbReference type="InterPro" id="IPR008027">
    <property type="entry name" value="QCR9"/>
</dbReference>
<accession>A0A8C6YE34</accession>
<dbReference type="Gene3D" id="1.20.5.260">
    <property type="entry name" value="Cytochrome b-c1 complex subunit 9"/>
    <property type="match status" value="1"/>
</dbReference>
<evidence type="ECO:0000256" key="4">
    <source>
        <dbReference type="ARBA" id="ARBA00022660"/>
    </source>
</evidence>
<organism evidence="16 17">
    <name type="scientific">Naja naja</name>
    <name type="common">Indian cobra</name>
    <dbReference type="NCBI Taxonomy" id="35670"/>
    <lineage>
        <taxon>Eukaryota</taxon>
        <taxon>Metazoa</taxon>
        <taxon>Chordata</taxon>
        <taxon>Craniata</taxon>
        <taxon>Vertebrata</taxon>
        <taxon>Euteleostomi</taxon>
        <taxon>Lepidosauria</taxon>
        <taxon>Squamata</taxon>
        <taxon>Bifurcata</taxon>
        <taxon>Unidentata</taxon>
        <taxon>Episquamata</taxon>
        <taxon>Toxicofera</taxon>
        <taxon>Serpentes</taxon>
        <taxon>Colubroidea</taxon>
        <taxon>Elapidae</taxon>
        <taxon>Elapinae</taxon>
        <taxon>Naja</taxon>
    </lineage>
</organism>
<evidence type="ECO:0000256" key="1">
    <source>
        <dbReference type="ARBA" id="ARBA00004434"/>
    </source>
</evidence>
<dbReference type="OrthoDB" id="44067at2759"/>
<keyword evidence="8" id="KW-1133">Transmembrane helix</keyword>
<proteinExistence type="inferred from homology"/>
<evidence type="ECO:0000256" key="12">
    <source>
        <dbReference type="ARBA" id="ARBA00068509"/>
    </source>
</evidence>
<dbReference type="GeneTree" id="ENSGT01030000239471"/>
<evidence type="ECO:0000256" key="2">
    <source>
        <dbReference type="ARBA" id="ARBA00007856"/>
    </source>
</evidence>
<dbReference type="InterPro" id="IPR036656">
    <property type="entry name" value="QCR9_sf"/>
</dbReference>
<keyword evidence="6" id="KW-0999">Mitochondrion inner membrane</keyword>
<evidence type="ECO:0000256" key="10">
    <source>
        <dbReference type="ARBA" id="ARBA00023136"/>
    </source>
</evidence>
<sequence>MAFAQQLYQAVFRRTSTLVFTVMVGAVIFERGFNQATEAIFCRLNEGVSQTRGLSVSNPNWFNWLSLSHTRTHKIHGDVAYVHVRNGIGFPKSLSRGLD</sequence>
<dbReference type="GO" id="GO:0045275">
    <property type="term" value="C:respiratory chain complex III"/>
    <property type="evidence" value="ECO:0007669"/>
    <property type="project" value="InterPro"/>
</dbReference>
<reference evidence="16" key="1">
    <citation type="submission" date="2025-08" db="UniProtKB">
        <authorList>
            <consortium name="Ensembl"/>
        </authorList>
    </citation>
    <scope>IDENTIFICATION</scope>
</reference>
<evidence type="ECO:0000256" key="13">
    <source>
        <dbReference type="ARBA" id="ARBA00076299"/>
    </source>
</evidence>
<dbReference type="GO" id="GO:0005743">
    <property type="term" value="C:mitochondrial inner membrane"/>
    <property type="evidence" value="ECO:0007669"/>
    <property type="project" value="UniProtKB-SubCell"/>
</dbReference>
<evidence type="ECO:0000256" key="5">
    <source>
        <dbReference type="ARBA" id="ARBA00022692"/>
    </source>
</evidence>
<dbReference type="Ensembl" id="ENSNNAT00000027524.1">
    <property type="protein sequence ID" value="ENSNNAP00000026250.1"/>
    <property type="gene ID" value="ENSNNAG00000017100.1"/>
</dbReference>
<evidence type="ECO:0000256" key="11">
    <source>
        <dbReference type="ARBA" id="ARBA00064262"/>
    </source>
</evidence>
<keyword evidence="3" id="KW-0813">Transport</keyword>
<dbReference type="FunFam" id="1.20.5.260:FF:000001">
    <property type="entry name" value="Cytochrome b-c1 complex subunit 9"/>
    <property type="match status" value="1"/>
</dbReference>
<evidence type="ECO:0000256" key="8">
    <source>
        <dbReference type="ARBA" id="ARBA00022989"/>
    </source>
</evidence>
<name>A0A8C6YE34_NAJNA</name>
<reference evidence="16" key="2">
    <citation type="submission" date="2025-09" db="UniProtKB">
        <authorList>
            <consortium name="Ensembl"/>
        </authorList>
    </citation>
    <scope>IDENTIFICATION</scope>
</reference>
<evidence type="ECO:0000256" key="9">
    <source>
        <dbReference type="ARBA" id="ARBA00023128"/>
    </source>
</evidence>
<evidence type="ECO:0000313" key="16">
    <source>
        <dbReference type="Ensembl" id="ENSNNAP00000026250.1"/>
    </source>
</evidence>
<evidence type="ECO:0000256" key="7">
    <source>
        <dbReference type="ARBA" id="ARBA00022982"/>
    </source>
</evidence>
<comment type="similarity">
    <text evidence="2">Belongs to the UQCR10/QCR9 family.</text>
</comment>
<dbReference type="GO" id="GO:0006122">
    <property type="term" value="P:mitochondrial electron transport, ubiquinol to cytochrome c"/>
    <property type="evidence" value="ECO:0007669"/>
    <property type="project" value="InterPro"/>
</dbReference>
<keyword evidence="4" id="KW-0679">Respiratory chain</keyword>
<dbReference type="Proteomes" id="UP000694559">
    <property type="component" value="Unplaced"/>
</dbReference>
<evidence type="ECO:0000313" key="17">
    <source>
        <dbReference type="Proteomes" id="UP000694559"/>
    </source>
</evidence>
<keyword evidence="5" id="KW-0812">Transmembrane</keyword>
<evidence type="ECO:0000256" key="15">
    <source>
        <dbReference type="ARBA" id="ARBA00082249"/>
    </source>
</evidence>
<comment type="subunit">
    <text evidence="11">Component of the ubiquinol-cytochrome c oxidoreductase (cytochrome b-c1 complex, complex III, CIII), a multisubunit enzyme composed of 11 subunits. The complex is composed of 3 respiratory subunits cytochrome b, cytochrome c1 and Rieske protein UQCRFS1, 2 core protein subunits UQCRC1/QCR1 and UQCRC2/QCR2, and 6 low-molecular weight protein subunits UQCRH/QCR6, UQCRB/QCR7, UQCRQ/QCR8, UQCR10/QCR9, UQCR11/QCR10 and subunit 9, the cleavage product of Rieske protein UQCRFS1. The complex exists as an obligatory dimer and forms supercomplexes (SCs) in the inner mitochondrial membrane with NADH-ubiquinone oxidoreductase (complex I, CI) and cytochrome c oxidase (complex IV, CIV), resulting in different assemblies (supercomplex SCI(1)III(2)IV(1) and megacomplex MCI(2)III(2)IV(2)). Interacts with STMP1.</text>
</comment>
<protein>
    <recommendedName>
        <fullName evidence="12">Cytochrome b-c1 complex subunit 9</fullName>
    </recommendedName>
    <alternativeName>
        <fullName evidence="13">Complex III subunit X</fullName>
    </alternativeName>
    <alternativeName>
        <fullName evidence="14">Cytochrome c1 non-heme 7 kDa protein</fullName>
    </alternativeName>
    <alternativeName>
        <fullName evidence="15">Ubiquinol-cytochrome c reductase complex 7.2 kDa protein</fullName>
    </alternativeName>
</protein>
<evidence type="ECO:0000256" key="6">
    <source>
        <dbReference type="ARBA" id="ARBA00022792"/>
    </source>
</evidence>
<comment type="subcellular location">
    <subcellularLocation>
        <location evidence="1">Mitochondrion inner membrane</location>
        <topology evidence="1">Single-pass membrane protein</topology>
    </subcellularLocation>
</comment>
<dbReference type="Pfam" id="PF05365">
    <property type="entry name" value="UCR_UQCRX_QCR9"/>
    <property type="match status" value="1"/>
</dbReference>
<keyword evidence="9" id="KW-0496">Mitochondrion</keyword>
<evidence type="ECO:0000256" key="14">
    <source>
        <dbReference type="ARBA" id="ARBA00077752"/>
    </source>
</evidence>
<keyword evidence="10" id="KW-0472">Membrane</keyword>
<keyword evidence="17" id="KW-1185">Reference proteome</keyword>
<evidence type="ECO:0000256" key="3">
    <source>
        <dbReference type="ARBA" id="ARBA00022448"/>
    </source>
</evidence>